<evidence type="ECO:0000313" key="2">
    <source>
        <dbReference type="EMBL" id="PNX64470.1"/>
    </source>
</evidence>
<evidence type="ECO:0000313" key="3">
    <source>
        <dbReference type="Proteomes" id="UP000236291"/>
    </source>
</evidence>
<accession>A0A2K3KDV8</accession>
<reference evidence="2 3" key="1">
    <citation type="journal article" date="2014" name="Am. J. Bot.">
        <title>Genome assembly and annotation for red clover (Trifolium pratense; Fabaceae).</title>
        <authorList>
            <person name="Istvanek J."/>
            <person name="Jaros M."/>
            <person name="Krenek A."/>
            <person name="Repkova J."/>
        </authorList>
    </citation>
    <scope>NUCLEOTIDE SEQUENCE [LARGE SCALE GENOMIC DNA]</scope>
    <source>
        <strain evidence="3">cv. Tatra</strain>
        <tissue evidence="2">Young leaves</tissue>
    </source>
</reference>
<feature type="transmembrane region" description="Helical" evidence="1">
    <location>
        <begin position="46"/>
        <end position="64"/>
    </location>
</feature>
<feature type="non-terminal residue" evidence="2">
    <location>
        <position position="65"/>
    </location>
</feature>
<reference evidence="2 3" key="2">
    <citation type="journal article" date="2017" name="Front. Plant Sci.">
        <title>Gene Classification and Mining of Molecular Markers Useful in Red Clover (Trifolium pratense) Breeding.</title>
        <authorList>
            <person name="Istvanek J."/>
            <person name="Dluhosova J."/>
            <person name="Dluhos P."/>
            <person name="Patkova L."/>
            <person name="Nedelnik J."/>
            <person name="Repkova J."/>
        </authorList>
    </citation>
    <scope>NUCLEOTIDE SEQUENCE [LARGE SCALE GENOMIC DNA]</scope>
    <source>
        <strain evidence="3">cv. Tatra</strain>
        <tissue evidence="2">Young leaves</tissue>
    </source>
</reference>
<comment type="caution">
    <text evidence="2">The sequence shown here is derived from an EMBL/GenBank/DDBJ whole genome shotgun (WGS) entry which is preliminary data.</text>
</comment>
<dbReference type="EMBL" id="ASHM01093126">
    <property type="protein sequence ID" value="PNX64470.1"/>
    <property type="molecule type" value="Genomic_DNA"/>
</dbReference>
<protein>
    <submittedName>
        <fullName evidence="2">Uncharacterized protein</fullName>
    </submittedName>
</protein>
<keyword evidence="1" id="KW-0472">Membrane</keyword>
<evidence type="ECO:0000256" key="1">
    <source>
        <dbReference type="SAM" id="Phobius"/>
    </source>
</evidence>
<dbReference type="Proteomes" id="UP000236291">
    <property type="component" value="Unassembled WGS sequence"/>
</dbReference>
<gene>
    <name evidence="2" type="ORF">L195_g054035</name>
</gene>
<keyword evidence="1" id="KW-1133">Transmembrane helix</keyword>
<dbReference type="AlphaFoldDB" id="A0A2K3KDV8"/>
<keyword evidence="1" id="KW-0812">Transmembrane</keyword>
<proteinExistence type="predicted"/>
<sequence>MVIKEASYHYKKKEKQRQLTLASGGGFELPLSVFAAVFQASLFSASLGHSAAVLATVGITVAAVV</sequence>
<organism evidence="2 3">
    <name type="scientific">Trifolium pratense</name>
    <name type="common">Red clover</name>
    <dbReference type="NCBI Taxonomy" id="57577"/>
    <lineage>
        <taxon>Eukaryota</taxon>
        <taxon>Viridiplantae</taxon>
        <taxon>Streptophyta</taxon>
        <taxon>Embryophyta</taxon>
        <taxon>Tracheophyta</taxon>
        <taxon>Spermatophyta</taxon>
        <taxon>Magnoliopsida</taxon>
        <taxon>eudicotyledons</taxon>
        <taxon>Gunneridae</taxon>
        <taxon>Pentapetalae</taxon>
        <taxon>rosids</taxon>
        <taxon>fabids</taxon>
        <taxon>Fabales</taxon>
        <taxon>Fabaceae</taxon>
        <taxon>Papilionoideae</taxon>
        <taxon>50 kb inversion clade</taxon>
        <taxon>NPAAA clade</taxon>
        <taxon>Hologalegina</taxon>
        <taxon>IRL clade</taxon>
        <taxon>Trifolieae</taxon>
        <taxon>Trifolium</taxon>
    </lineage>
</organism>
<name>A0A2K3KDV8_TRIPR</name>
<feature type="transmembrane region" description="Helical" evidence="1">
    <location>
        <begin position="21"/>
        <end position="40"/>
    </location>
</feature>